<protein>
    <recommendedName>
        <fullName evidence="1">ACT domain-containing protein</fullName>
    </recommendedName>
</protein>
<dbReference type="Pfam" id="PF13291">
    <property type="entry name" value="ACT_4"/>
    <property type="match status" value="1"/>
</dbReference>
<sequence length="121" mass="13323">HSTAIHRQDCYNVIHEDEPERLIAVEWGQTDSLYPVSIQVEAWDRLGLIRDITTVIAEEKVNIAALSSTHHADHTVTEYFTLETKGLAQLSRLMGKIDGVEGVISVTRVGDGVTAKTNPAT</sequence>
<dbReference type="CDD" id="cd04876">
    <property type="entry name" value="ACT_RelA-SpoT"/>
    <property type="match status" value="1"/>
</dbReference>
<evidence type="ECO:0000313" key="2">
    <source>
        <dbReference type="EMBL" id="GAH00241.1"/>
    </source>
</evidence>
<feature type="domain" description="ACT" evidence="1">
    <location>
        <begin position="37"/>
        <end position="111"/>
    </location>
</feature>
<dbReference type="SUPFAM" id="SSF55021">
    <property type="entry name" value="ACT-like"/>
    <property type="match status" value="1"/>
</dbReference>
<dbReference type="PROSITE" id="PS51671">
    <property type="entry name" value="ACT"/>
    <property type="match status" value="1"/>
</dbReference>
<dbReference type="AlphaFoldDB" id="X1BWR2"/>
<accession>X1BWR2</accession>
<comment type="caution">
    <text evidence="2">The sequence shown here is derived from an EMBL/GenBank/DDBJ whole genome shotgun (WGS) entry which is preliminary data.</text>
</comment>
<dbReference type="EMBL" id="BART01020112">
    <property type="protein sequence ID" value="GAH00241.1"/>
    <property type="molecule type" value="Genomic_DNA"/>
</dbReference>
<proteinExistence type="predicted"/>
<evidence type="ECO:0000259" key="1">
    <source>
        <dbReference type="PROSITE" id="PS51671"/>
    </source>
</evidence>
<dbReference type="InterPro" id="IPR002912">
    <property type="entry name" value="ACT_dom"/>
</dbReference>
<gene>
    <name evidence="2" type="ORF">S01H4_37439</name>
</gene>
<feature type="non-terminal residue" evidence="2">
    <location>
        <position position="1"/>
    </location>
</feature>
<dbReference type="Gene3D" id="3.30.70.260">
    <property type="match status" value="1"/>
</dbReference>
<reference evidence="2" key="1">
    <citation type="journal article" date="2014" name="Front. Microbiol.">
        <title>High frequency of phylogenetically diverse reductive dehalogenase-homologous genes in deep subseafloor sedimentary metagenomes.</title>
        <authorList>
            <person name="Kawai M."/>
            <person name="Futagami T."/>
            <person name="Toyoda A."/>
            <person name="Takaki Y."/>
            <person name="Nishi S."/>
            <person name="Hori S."/>
            <person name="Arai W."/>
            <person name="Tsubouchi T."/>
            <person name="Morono Y."/>
            <person name="Uchiyama I."/>
            <person name="Ito T."/>
            <person name="Fujiyama A."/>
            <person name="Inagaki F."/>
            <person name="Takami H."/>
        </authorList>
    </citation>
    <scope>NUCLEOTIDE SEQUENCE</scope>
    <source>
        <strain evidence="2">Expedition CK06-06</strain>
    </source>
</reference>
<name>X1BWR2_9ZZZZ</name>
<organism evidence="2">
    <name type="scientific">marine sediment metagenome</name>
    <dbReference type="NCBI Taxonomy" id="412755"/>
    <lineage>
        <taxon>unclassified sequences</taxon>
        <taxon>metagenomes</taxon>
        <taxon>ecological metagenomes</taxon>
    </lineage>
</organism>
<dbReference type="InterPro" id="IPR045865">
    <property type="entry name" value="ACT-like_dom_sf"/>
</dbReference>